<evidence type="ECO:0000313" key="2">
    <source>
        <dbReference type="Proteomes" id="UP000304953"/>
    </source>
</evidence>
<organism evidence="1 2">
    <name type="scientific">Petralouisia muris</name>
    <dbReference type="NCBI Taxonomy" id="3032872"/>
    <lineage>
        <taxon>Bacteria</taxon>
        <taxon>Bacillati</taxon>
        <taxon>Bacillota</taxon>
        <taxon>Clostridia</taxon>
        <taxon>Lachnospirales</taxon>
        <taxon>Lachnospiraceae</taxon>
        <taxon>Petralouisia</taxon>
    </lineage>
</organism>
<keyword evidence="2" id="KW-1185">Reference proteome</keyword>
<reference evidence="1" key="1">
    <citation type="submission" date="2019-04" db="EMBL/GenBank/DDBJ databases">
        <title>Microbes associate with the intestines of laboratory mice.</title>
        <authorList>
            <person name="Navarre W."/>
            <person name="Wong E."/>
            <person name="Huang K."/>
            <person name="Tropini C."/>
            <person name="Ng K."/>
            <person name="Yu B."/>
        </authorList>
    </citation>
    <scope>NUCLEOTIDE SEQUENCE</scope>
    <source>
        <strain evidence="1">NM01_1-7b</strain>
    </source>
</reference>
<gene>
    <name evidence="1" type="ORF">E5329_02425</name>
</gene>
<sequence>MIYIHDKNLTANRCFSVYREEIMDTKDLRFFRQVYETGSINQAAKQLFITPQGLSRVIRHLEEELGAGLFERSANGMRPTESGTYLYHTCLPLLQQFEELALGIRQIQNQNRQIKIGFACGVLNVFPFRKMEEYKKQYPQITLQWEESSNQEILQKIQQKTMDLGFIIGQVPDQELWAREVFSRNMNAVVYEGHPFFQRESLSVKDLQHEPLITLNEKYYSYHSLLQRCQDFGFTPIIAVKTMESQLIYQFCRQKTGLGIDADIHKDKSMIKGLHLIELSDSIPWKIFMIMHSSRRKEPALRELAGLFLPS</sequence>
<name>A0AC61S242_9FIRM</name>
<dbReference type="Proteomes" id="UP000304953">
    <property type="component" value="Unassembled WGS sequence"/>
</dbReference>
<comment type="caution">
    <text evidence="1">The sequence shown here is derived from an EMBL/GenBank/DDBJ whole genome shotgun (WGS) entry which is preliminary data.</text>
</comment>
<protein>
    <submittedName>
        <fullName evidence="1">LysR family transcriptional regulator</fullName>
    </submittedName>
</protein>
<evidence type="ECO:0000313" key="1">
    <source>
        <dbReference type="EMBL" id="TGY97996.1"/>
    </source>
</evidence>
<proteinExistence type="predicted"/>
<dbReference type="EMBL" id="SRYA01000003">
    <property type="protein sequence ID" value="TGY97996.1"/>
    <property type="molecule type" value="Genomic_DNA"/>
</dbReference>
<accession>A0AC61S242</accession>